<evidence type="ECO:0000313" key="5">
    <source>
        <dbReference type="Proteomes" id="UP000318681"/>
    </source>
</evidence>
<dbReference type="InterPro" id="IPR006119">
    <property type="entry name" value="Resolv_N"/>
</dbReference>
<dbReference type="GO" id="GO:0000150">
    <property type="term" value="F:DNA strand exchange activity"/>
    <property type="evidence" value="ECO:0007669"/>
    <property type="project" value="InterPro"/>
</dbReference>
<dbReference type="GO" id="GO:0003677">
    <property type="term" value="F:DNA binding"/>
    <property type="evidence" value="ECO:0007669"/>
    <property type="project" value="InterPro"/>
</dbReference>
<dbReference type="SUPFAM" id="SSF53041">
    <property type="entry name" value="Resolvase-like"/>
    <property type="match status" value="1"/>
</dbReference>
<dbReference type="PROSITE" id="PS51737">
    <property type="entry name" value="RECOMBINASE_DNA_BIND"/>
    <property type="match status" value="1"/>
</dbReference>
<dbReference type="SMART" id="SM00857">
    <property type="entry name" value="Resolvase"/>
    <property type="match status" value="1"/>
</dbReference>
<protein>
    <submittedName>
        <fullName evidence="4">Recombinase family protein</fullName>
    </submittedName>
</protein>
<name>A0A558R5P9_9SPHN</name>
<dbReference type="Pfam" id="PF13408">
    <property type="entry name" value="Zn_ribbon_recom"/>
    <property type="match status" value="1"/>
</dbReference>
<comment type="caution">
    <text evidence="4">The sequence shown here is derived from an EMBL/GenBank/DDBJ whole genome shotgun (WGS) entry which is preliminary data.</text>
</comment>
<dbReference type="Gene3D" id="3.90.1750.20">
    <property type="entry name" value="Putative Large Serine Recombinase, Chain B, Domain 2"/>
    <property type="match status" value="1"/>
</dbReference>
<sequence>MKVALYARYSSDSQRDASIADQLRVCRAHAERQGWQIIEEYTDHAISGASLLRPGIQAMIADALSGRFQLVLAEAMDRLSRDQEDIAGLFKRMAYGDVKIITLSEGEVTQLHVGLKGTMNALFLKDLADKTRRGLRGRVEQGKSGGGNSYGYTVVKQFDAHGEAVRGDRTIHADQAAVVRRIFSDYAAGKSAKRIAVELNREGISAPNGGDWGFSTINGNPKRGTGILNNELYVGKLIWNRQRFVKDPATGKRQARLNAPEDRITQEVPELRIIDDETWSMVKARQSAMRAEKPEPDASTLSTARDRKRPRYLLSGLTRCGCCGGGYSMISSEMLGCSTARNKGTCDNRTNMRRDELEARVLAALRHHLMEPALFAEFCEEFTREMNRIRSAGSETLEASRAQIRKIDRDLDRLVDMILRGGAADRLNERMVRMEARKRELEAVVAQSKEPAPLLHPEMAGYYRRQVESLHEALNSGPEAERLKAADLLRSLISAIVLTPSDSGLEMDVQGDLAGILTIASNAKSPAILRAGLSQVEMVAGTGFEPVTFRL</sequence>
<dbReference type="InterPro" id="IPR025827">
    <property type="entry name" value="Zn_ribbon_recom_dom"/>
</dbReference>
<keyword evidence="5" id="KW-1185">Reference proteome</keyword>
<feature type="coiled-coil region" evidence="1">
    <location>
        <begin position="397"/>
        <end position="444"/>
    </location>
</feature>
<proteinExistence type="predicted"/>
<evidence type="ECO:0000259" key="3">
    <source>
        <dbReference type="PROSITE" id="PS51737"/>
    </source>
</evidence>
<feature type="domain" description="Resolvase/invertase-type recombinase catalytic" evidence="2">
    <location>
        <begin position="2"/>
        <end position="150"/>
    </location>
</feature>
<dbReference type="PANTHER" id="PTHR30461">
    <property type="entry name" value="DNA-INVERTASE FROM LAMBDOID PROPHAGE"/>
    <property type="match status" value="1"/>
</dbReference>
<evidence type="ECO:0000313" key="4">
    <source>
        <dbReference type="EMBL" id="TVV74642.1"/>
    </source>
</evidence>
<dbReference type="Pfam" id="PF00239">
    <property type="entry name" value="Resolvase"/>
    <property type="match status" value="1"/>
</dbReference>
<dbReference type="InterPro" id="IPR050639">
    <property type="entry name" value="SSR_resolvase"/>
</dbReference>
<feature type="domain" description="Recombinase" evidence="3">
    <location>
        <begin position="149"/>
        <end position="292"/>
    </location>
</feature>
<dbReference type="InterPro" id="IPR038109">
    <property type="entry name" value="DNA_bind_recomb_sf"/>
</dbReference>
<dbReference type="InterPro" id="IPR036162">
    <property type="entry name" value="Resolvase-like_N_sf"/>
</dbReference>
<reference evidence="4 5" key="1">
    <citation type="submission" date="2019-07" db="EMBL/GenBank/DDBJ databases">
        <title>Sphingomonas solaris sp. nov., isolated from a solar panel from Boston, Massachusetts.</title>
        <authorList>
            <person name="Tanner K."/>
            <person name="Pascual J."/>
            <person name="Mancuso C."/>
            <person name="Pereto J."/>
            <person name="Khalil A."/>
            <person name="Vilanova C."/>
        </authorList>
    </citation>
    <scope>NUCLEOTIDE SEQUENCE [LARGE SCALE GENOMIC DNA]</scope>
    <source>
        <strain evidence="4 5">R4DWN</strain>
    </source>
</reference>
<evidence type="ECO:0000259" key="2">
    <source>
        <dbReference type="PROSITE" id="PS51736"/>
    </source>
</evidence>
<keyword evidence="1" id="KW-0175">Coiled coil</keyword>
<accession>A0A558R5P9</accession>
<dbReference type="OrthoDB" id="7277848at2"/>
<dbReference type="InterPro" id="IPR011109">
    <property type="entry name" value="DNA_bind_recombinase_dom"/>
</dbReference>
<organism evidence="4 5">
    <name type="scientific">Alterirhizorhabdus solaris</name>
    <dbReference type="NCBI Taxonomy" id="2529389"/>
    <lineage>
        <taxon>Bacteria</taxon>
        <taxon>Pseudomonadati</taxon>
        <taxon>Pseudomonadota</taxon>
        <taxon>Alphaproteobacteria</taxon>
        <taxon>Sphingomonadales</taxon>
        <taxon>Rhizorhabdaceae</taxon>
        <taxon>Alterirhizorhabdus</taxon>
    </lineage>
</organism>
<dbReference type="EMBL" id="VNIM01000030">
    <property type="protein sequence ID" value="TVV74642.1"/>
    <property type="molecule type" value="Genomic_DNA"/>
</dbReference>
<dbReference type="AlphaFoldDB" id="A0A558R5P9"/>
<dbReference type="PANTHER" id="PTHR30461:SF23">
    <property type="entry name" value="DNA RECOMBINASE-RELATED"/>
    <property type="match status" value="1"/>
</dbReference>
<evidence type="ECO:0000256" key="1">
    <source>
        <dbReference type="SAM" id="Coils"/>
    </source>
</evidence>
<dbReference type="CDD" id="cd00338">
    <property type="entry name" value="Ser_Recombinase"/>
    <property type="match status" value="1"/>
</dbReference>
<dbReference type="Gene3D" id="3.40.50.1390">
    <property type="entry name" value="Resolvase, N-terminal catalytic domain"/>
    <property type="match status" value="1"/>
</dbReference>
<gene>
    <name evidence="4" type="ORF">FOY91_09150</name>
</gene>
<dbReference type="PROSITE" id="PS51736">
    <property type="entry name" value="RECOMBINASES_3"/>
    <property type="match status" value="1"/>
</dbReference>
<dbReference type="Pfam" id="PF07508">
    <property type="entry name" value="Recombinase"/>
    <property type="match status" value="1"/>
</dbReference>
<dbReference type="Proteomes" id="UP000318681">
    <property type="component" value="Unassembled WGS sequence"/>
</dbReference>